<comment type="caution">
    <text evidence="2">The sequence shown here is derived from an EMBL/GenBank/DDBJ whole genome shotgun (WGS) entry which is preliminary data.</text>
</comment>
<name>A0A7C3E9F9_9SPIR</name>
<accession>A0A7C3E9F9</accession>
<dbReference type="SUPFAM" id="SSF57802">
    <property type="entry name" value="Rubredoxin-like"/>
    <property type="match status" value="1"/>
</dbReference>
<organism evidence="2">
    <name type="scientific">Gracilinema caldarium</name>
    <dbReference type="NCBI Taxonomy" id="215591"/>
    <lineage>
        <taxon>Bacteria</taxon>
        <taxon>Pseudomonadati</taxon>
        <taxon>Spirochaetota</taxon>
        <taxon>Spirochaetia</taxon>
        <taxon>Spirochaetales</taxon>
        <taxon>Breznakiellaceae</taxon>
        <taxon>Gracilinema</taxon>
    </lineage>
</organism>
<gene>
    <name evidence="2" type="ORF">ENS59_08590</name>
</gene>
<evidence type="ECO:0000313" key="2">
    <source>
        <dbReference type="EMBL" id="HFH29553.1"/>
    </source>
</evidence>
<protein>
    <submittedName>
        <fullName evidence="2">Uncharacterized protein</fullName>
    </submittedName>
</protein>
<dbReference type="Gene3D" id="2.20.28.100">
    <property type="entry name" value="Desulphoferrodoxin, N-terminal domain"/>
    <property type="match status" value="1"/>
</dbReference>
<evidence type="ECO:0000256" key="1">
    <source>
        <dbReference type="SAM" id="MobiDB-lite"/>
    </source>
</evidence>
<feature type="region of interest" description="Disordered" evidence="1">
    <location>
        <begin position="39"/>
        <end position="63"/>
    </location>
</feature>
<dbReference type="AlphaFoldDB" id="A0A7C3E9F9"/>
<sequence>MKKAYRCDDCGHEIVQDERDPVPECCGEKMKEIPLDSCREAGPEATRPGVEDEPCEDFTGKQA</sequence>
<dbReference type="EMBL" id="DSVL01000264">
    <property type="protein sequence ID" value="HFH29553.1"/>
    <property type="molecule type" value="Genomic_DNA"/>
</dbReference>
<dbReference type="InterPro" id="IPR038094">
    <property type="entry name" value="Desulfoferrodoxin_N_sf"/>
</dbReference>
<reference evidence="2" key="1">
    <citation type="journal article" date="2020" name="mSystems">
        <title>Genome- and Community-Level Interaction Insights into Carbon Utilization and Element Cycling Functions of Hydrothermarchaeota in Hydrothermal Sediment.</title>
        <authorList>
            <person name="Zhou Z."/>
            <person name="Liu Y."/>
            <person name="Xu W."/>
            <person name="Pan J."/>
            <person name="Luo Z.H."/>
            <person name="Li M."/>
        </authorList>
    </citation>
    <scope>NUCLEOTIDE SEQUENCE [LARGE SCALE GENOMIC DNA]</scope>
    <source>
        <strain evidence="2">SpSt-503</strain>
    </source>
</reference>
<proteinExistence type="predicted"/>